<dbReference type="EMBL" id="JACHJF010000050">
    <property type="protein sequence ID" value="MBB5123221.1"/>
    <property type="molecule type" value="Genomic_DNA"/>
</dbReference>
<proteinExistence type="predicted"/>
<comment type="caution">
    <text evidence="1">The sequence shown here is derived from an EMBL/GenBank/DDBJ whole genome shotgun (WGS) entry which is preliminary data.</text>
</comment>
<accession>A0A7W8BIZ4</accession>
<sequence length="40" mass="4437">MNAADADEACEAAEEKWSHDPNKYFSDATGFECDEVRLVA</sequence>
<protein>
    <submittedName>
        <fullName evidence="1">Uncharacterized protein</fullName>
    </submittedName>
</protein>
<gene>
    <name evidence="1" type="ORF">FHS36_006701</name>
</gene>
<name>A0A7W8BIZ4_STREU</name>
<organism evidence="1 2">
    <name type="scientific">Streptomyces eurocidicus</name>
    <name type="common">Streptoverticillium eurocidicus</name>
    <dbReference type="NCBI Taxonomy" id="66423"/>
    <lineage>
        <taxon>Bacteria</taxon>
        <taxon>Bacillati</taxon>
        <taxon>Actinomycetota</taxon>
        <taxon>Actinomycetes</taxon>
        <taxon>Kitasatosporales</taxon>
        <taxon>Streptomycetaceae</taxon>
        <taxon>Streptomyces</taxon>
    </lineage>
</organism>
<dbReference type="Proteomes" id="UP000528608">
    <property type="component" value="Unassembled WGS sequence"/>
</dbReference>
<evidence type="ECO:0000313" key="2">
    <source>
        <dbReference type="Proteomes" id="UP000528608"/>
    </source>
</evidence>
<reference evidence="1 2" key="1">
    <citation type="submission" date="2020-08" db="EMBL/GenBank/DDBJ databases">
        <title>Genomic Encyclopedia of Type Strains, Phase III (KMG-III): the genomes of soil and plant-associated and newly described type strains.</title>
        <authorList>
            <person name="Whitman W."/>
        </authorList>
    </citation>
    <scope>NUCLEOTIDE SEQUENCE [LARGE SCALE GENOMIC DNA]</scope>
    <source>
        <strain evidence="1 2">CECT 3259</strain>
    </source>
</reference>
<evidence type="ECO:0000313" key="1">
    <source>
        <dbReference type="EMBL" id="MBB5123221.1"/>
    </source>
</evidence>
<dbReference type="RefSeq" id="WP_260423847.1">
    <property type="nucleotide sequence ID" value="NZ_JACHJF010000050.1"/>
</dbReference>
<dbReference type="AlphaFoldDB" id="A0A7W8BIZ4"/>